<proteinExistence type="predicted"/>
<evidence type="ECO:0000313" key="2">
    <source>
        <dbReference type="EMBL" id="CAF3984926.1"/>
    </source>
</evidence>
<reference evidence="1" key="1">
    <citation type="submission" date="2021-02" db="EMBL/GenBank/DDBJ databases">
        <authorList>
            <person name="Nowell W R."/>
        </authorList>
    </citation>
    <scope>NUCLEOTIDE SEQUENCE</scope>
</reference>
<dbReference type="AlphaFoldDB" id="A0A8S2MN36"/>
<organism evidence="1 3">
    <name type="scientific">Rotaria magnacalcarata</name>
    <dbReference type="NCBI Taxonomy" id="392030"/>
    <lineage>
        <taxon>Eukaryota</taxon>
        <taxon>Metazoa</taxon>
        <taxon>Spiralia</taxon>
        <taxon>Gnathifera</taxon>
        <taxon>Rotifera</taxon>
        <taxon>Eurotatoria</taxon>
        <taxon>Bdelloidea</taxon>
        <taxon>Philodinida</taxon>
        <taxon>Philodinidae</taxon>
        <taxon>Rotaria</taxon>
    </lineage>
</organism>
<evidence type="ECO:0000313" key="3">
    <source>
        <dbReference type="Proteomes" id="UP000681967"/>
    </source>
</evidence>
<name>A0A8S2MN36_9BILA</name>
<evidence type="ECO:0000313" key="1">
    <source>
        <dbReference type="EMBL" id="CAF3958425.1"/>
    </source>
</evidence>
<dbReference type="Proteomes" id="UP000676336">
    <property type="component" value="Unassembled WGS sequence"/>
</dbReference>
<dbReference type="EMBL" id="CAJOBI010003923">
    <property type="protein sequence ID" value="CAF3984926.1"/>
    <property type="molecule type" value="Genomic_DNA"/>
</dbReference>
<dbReference type="EMBL" id="CAJOBH010003595">
    <property type="protein sequence ID" value="CAF3958425.1"/>
    <property type="molecule type" value="Genomic_DNA"/>
</dbReference>
<protein>
    <submittedName>
        <fullName evidence="1">Uncharacterized protein</fullName>
    </submittedName>
</protein>
<gene>
    <name evidence="1" type="ORF">BYL167_LOCUS11406</name>
    <name evidence="2" type="ORF">SMN809_LOCUS11068</name>
</gene>
<comment type="caution">
    <text evidence="1">The sequence shown here is derived from an EMBL/GenBank/DDBJ whole genome shotgun (WGS) entry which is preliminary data.</text>
</comment>
<sequence length="634" mass="73246">MMGELILPLRIVAEPKPSHRERYLCEMDPSRNKSQRFIRADSNLENLDYPTIEIPKQWVSDKLYIRVTLITVWSDQVPVICIHPYPIDTPESNVIKDPERNTLYFPISQDELNRGRKSFRISLRKLTQQELRNCTSLWLLNKDEKDIQRFSDSRDARKFIEVYQLGKSKLIFSIADRFQASVLPVIYDTTSVYSQIMTASTCSTTNENDSVVKCVPQKGQWQGGDEILMVVPKLDKRRTCKVYFENPSSNEKEEVNVEFVDLKTIAFTTPPCPLKTPDNGKKEIPIAITQSGEEIARVSFCYESCIIDKCLNCNNASLFAALADSNMDGQSSMSTTCFDERDHFFRSYDWNKISAEDVGFDEKKWDALINSDEVINESLSQLIDTSNDDINTKDIVKLSVNNSKRSTFINSDILIHTCRSMTILIGPSPNQRVRYENECEKILRYLSVPNKRTMTIAIPDLRPMLTVGDCVWMRITRTTINHRKDNLIFYHPYPTWIKDTNARIHNGSIFIQISDKDMENRFIEIDTLALIRLKQDDLAKINTLAIFSQTQLRFSNTHSIGLATPKHIRDEYKLRQSTLNFQLVRVDLNNIAFLTDSCCHTEPINEIEASGKQPIVKSDREHRTRPKIYKKLKF</sequence>
<accession>A0A8S2MN36</accession>
<dbReference type="Proteomes" id="UP000681967">
    <property type="component" value="Unassembled WGS sequence"/>
</dbReference>